<gene>
    <name evidence="1" type="ORF">LVIROSA_LOCUS4424</name>
</gene>
<protein>
    <submittedName>
        <fullName evidence="1">Uncharacterized protein</fullName>
    </submittedName>
</protein>
<dbReference type="AlphaFoldDB" id="A0AAU9LRX2"/>
<sequence length="77" mass="8943">MDDWLFEFAQLFRTHVRIDPDAYIDLHEIGMELCSEALEETVTSEESQTLFDKAASKFQRRCSAAMADFNLDTNDYV</sequence>
<dbReference type="Proteomes" id="UP001157418">
    <property type="component" value="Unassembled WGS sequence"/>
</dbReference>
<comment type="caution">
    <text evidence="1">The sequence shown here is derived from an EMBL/GenBank/DDBJ whole genome shotgun (WGS) entry which is preliminary data.</text>
</comment>
<proteinExistence type="predicted"/>
<evidence type="ECO:0000313" key="2">
    <source>
        <dbReference type="Proteomes" id="UP001157418"/>
    </source>
</evidence>
<evidence type="ECO:0000313" key="1">
    <source>
        <dbReference type="EMBL" id="CAH1416675.1"/>
    </source>
</evidence>
<dbReference type="PANTHER" id="PTHR46183">
    <property type="entry name" value="PROTEIN CLMP1"/>
    <property type="match status" value="1"/>
</dbReference>
<organism evidence="1 2">
    <name type="scientific">Lactuca virosa</name>
    <dbReference type="NCBI Taxonomy" id="75947"/>
    <lineage>
        <taxon>Eukaryota</taxon>
        <taxon>Viridiplantae</taxon>
        <taxon>Streptophyta</taxon>
        <taxon>Embryophyta</taxon>
        <taxon>Tracheophyta</taxon>
        <taxon>Spermatophyta</taxon>
        <taxon>Magnoliopsida</taxon>
        <taxon>eudicotyledons</taxon>
        <taxon>Gunneridae</taxon>
        <taxon>Pentapetalae</taxon>
        <taxon>asterids</taxon>
        <taxon>campanulids</taxon>
        <taxon>Asterales</taxon>
        <taxon>Asteraceae</taxon>
        <taxon>Cichorioideae</taxon>
        <taxon>Cichorieae</taxon>
        <taxon>Lactucinae</taxon>
        <taxon>Lactuca</taxon>
    </lineage>
</organism>
<reference evidence="1 2" key="1">
    <citation type="submission" date="2022-01" db="EMBL/GenBank/DDBJ databases">
        <authorList>
            <person name="Xiong W."/>
            <person name="Schranz E."/>
        </authorList>
    </citation>
    <scope>NUCLEOTIDE SEQUENCE [LARGE SCALE GENOMIC DNA]</scope>
</reference>
<accession>A0AAU9LRX2</accession>
<dbReference type="EMBL" id="CAKMRJ010000002">
    <property type="protein sequence ID" value="CAH1416675.1"/>
    <property type="molecule type" value="Genomic_DNA"/>
</dbReference>
<dbReference type="PANTHER" id="PTHR46183:SF8">
    <property type="entry name" value="PROTEIN CLMP1"/>
    <property type="match status" value="1"/>
</dbReference>
<name>A0AAU9LRX2_9ASTR</name>
<keyword evidence="2" id="KW-1185">Reference proteome</keyword>
<dbReference type="InterPro" id="IPR044517">
    <property type="entry name" value="PHOX1-4"/>
</dbReference>